<dbReference type="EMBL" id="MT143977">
    <property type="protein sequence ID" value="QJA44505.1"/>
    <property type="molecule type" value="Genomic_DNA"/>
</dbReference>
<evidence type="ECO:0008006" key="3">
    <source>
        <dbReference type="Google" id="ProtNLM"/>
    </source>
</evidence>
<evidence type="ECO:0000313" key="2">
    <source>
        <dbReference type="EMBL" id="QJH94221.1"/>
    </source>
</evidence>
<evidence type="ECO:0000313" key="1">
    <source>
        <dbReference type="EMBL" id="QJA44505.1"/>
    </source>
</evidence>
<organism evidence="1">
    <name type="scientific">viral metagenome</name>
    <dbReference type="NCBI Taxonomy" id="1070528"/>
    <lineage>
        <taxon>unclassified sequences</taxon>
        <taxon>metagenomes</taxon>
        <taxon>organismal metagenomes</taxon>
    </lineage>
</organism>
<reference evidence="1" key="1">
    <citation type="submission" date="2020-03" db="EMBL/GenBank/DDBJ databases">
        <title>The deep terrestrial virosphere.</title>
        <authorList>
            <person name="Holmfeldt K."/>
            <person name="Nilsson E."/>
            <person name="Simone D."/>
            <person name="Lopez-Fernandez M."/>
            <person name="Wu X."/>
            <person name="de Brujin I."/>
            <person name="Lundin D."/>
            <person name="Andersson A."/>
            <person name="Bertilsson S."/>
            <person name="Dopson M."/>
        </authorList>
    </citation>
    <scope>NUCLEOTIDE SEQUENCE</scope>
    <source>
        <strain evidence="1">TM448A00111</strain>
        <strain evidence="2">TM448B00196</strain>
    </source>
</reference>
<gene>
    <name evidence="1" type="ORF">TM448A00111_0008</name>
    <name evidence="2" type="ORF">TM448B00196_0008</name>
</gene>
<sequence>MPNRGDPWTEQDIKALKEAYKKREVFESDNAWAVRYGRGIGRSTESVRSQARKLILMDKMGKGRVPTSNYPVYDKPLEMEGDAIVLGDLEFPYHHAEFLNRCLHLAETWGIKQAILAGDVLHFDSLSSFNPNWKKPASNGLTETAERKLMDIAATLPKNKQQAMIDAIVELGQAEESDGVSSELDIARRALKALAVQFDRIDYVIGNHDSRLLNTLQTALDPEELLRLLTTDRRWRIAPFYYSILHSGGNTFQIEHPRNTAKYSAWKLVAKFGCSIIMAHNHHLNFTFDLSGRYYAIECGVCCDESRMPYVAQRHNISPQHILGAVIVRNGYPHLLHKYTQWSEMEKMK</sequence>
<protein>
    <recommendedName>
        <fullName evidence="3">Calcineurin-like phosphoesterase domain-containing protein</fullName>
    </recommendedName>
</protein>
<dbReference type="SUPFAM" id="SSF56300">
    <property type="entry name" value="Metallo-dependent phosphatases"/>
    <property type="match status" value="1"/>
</dbReference>
<dbReference type="InterPro" id="IPR029052">
    <property type="entry name" value="Metallo-depent_PP-like"/>
</dbReference>
<accession>A0A6H1ZB55</accession>
<proteinExistence type="predicted"/>
<name>A0A6H1ZB55_9ZZZZ</name>
<dbReference type="AlphaFoldDB" id="A0A6H1ZB55"/>
<dbReference type="EMBL" id="MT144598">
    <property type="protein sequence ID" value="QJH94221.1"/>
    <property type="molecule type" value="Genomic_DNA"/>
</dbReference>